<sequence length="134" mass="14764">MLHSSANACIRPRVRSASVTVHPPPQRVLNPRCGRSRWRGPAGTHTSMSATPPVSLQSPTMQSSSSSASRFITNTRPLSRGFPPNDLDDDDGGKNGQGVSAPEPIQVTKVKRKARARCLQFRQNPWINSFYFHL</sequence>
<evidence type="ECO:0000313" key="3">
    <source>
        <dbReference type="EMBL" id="KAF9507909.1"/>
    </source>
</evidence>
<evidence type="ECO:0000313" key="4">
    <source>
        <dbReference type="Proteomes" id="UP000886523"/>
    </source>
</evidence>
<dbReference type="EMBL" id="MU129069">
    <property type="protein sequence ID" value="KAF9507909.1"/>
    <property type="molecule type" value="Genomic_DNA"/>
</dbReference>
<organism evidence="2 4">
    <name type="scientific">Hydnum rufescens UP504</name>
    <dbReference type="NCBI Taxonomy" id="1448309"/>
    <lineage>
        <taxon>Eukaryota</taxon>
        <taxon>Fungi</taxon>
        <taxon>Dikarya</taxon>
        <taxon>Basidiomycota</taxon>
        <taxon>Agaricomycotina</taxon>
        <taxon>Agaricomycetes</taxon>
        <taxon>Cantharellales</taxon>
        <taxon>Hydnaceae</taxon>
        <taxon>Hydnum</taxon>
    </lineage>
</organism>
<dbReference type="EMBL" id="MU129119">
    <property type="protein sequence ID" value="KAF9506222.1"/>
    <property type="molecule type" value="Genomic_DNA"/>
</dbReference>
<reference evidence="2" key="1">
    <citation type="journal article" date="2020" name="Nat. Commun.">
        <title>Large-scale genome sequencing of mycorrhizal fungi provides insights into the early evolution of symbiotic traits.</title>
        <authorList>
            <person name="Miyauchi S."/>
            <person name="Kiss E."/>
            <person name="Kuo A."/>
            <person name="Drula E."/>
            <person name="Kohler A."/>
            <person name="Sanchez-Garcia M."/>
            <person name="Morin E."/>
            <person name="Andreopoulos B."/>
            <person name="Barry K.W."/>
            <person name="Bonito G."/>
            <person name="Buee M."/>
            <person name="Carver A."/>
            <person name="Chen C."/>
            <person name="Cichocki N."/>
            <person name="Clum A."/>
            <person name="Culley D."/>
            <person name="Crous P.W."/>
            <person name="Fauchery L."/>
            <person name="Girlanda M."/>
            <person name="Hayes R.D."/>
            <person name="Keri Z."/>
            <person name="LaButti K."/>
            <person name="Lipzen A."/>
            <person name="Lombard V."/>
            <person name="Magnuson J."/>
            <person name="Maillard F."/>
            <person name="Murat C."/>
            <person name="Nolan M."/>
            <person name="Ohm R.A."/>
            <person name="Pangilinan J."/>
            <person name="Pereira M.F."/>
            <person name="Perotto S."/>
            <person name="Peter M."/>
            <person name="Pfister S."/>
            <person name="Riley R."/>
            <person name="Sitrit Y."/>
            <person name="Stielow J.B."/>
            <person name="Szollosi G."/>
            <person name="Zifcakova L."/>
            <person name="Stursova M."/>
            <person name="Spatafora J.W."/>
            <person name="Tedersoo L."/>
            <person name="Vaario L.M."/>
            <person name="Yamada A."/>
            <person name="Yan M."/>
            <person name="Wang P."/>
            <person name="Xu J."/>
            <person name="Bruns T."/>
            <person name="Baldrian P."/>
            <person name="Vilgalys R."/>
            <person name="Dunand C."/>
            <person name="Henrissat B."/>
            <person name="Grigoriev I.V."/>
            <person name="Hibbett D."/>
            <person name="Nagy L.G."/>
            <person name="Martin F.M."/>
        </authorList>
    </citation>
    <scope>NUCLEOTIDE SEQUENCE</scope>
    <source>
        <strain evidence="2">UP504</strain>
    </source>
</reference>
<accession>A0A9P6AIL4</accession>
<dbReference type="AlphaFoldDB" id="A0A9P6AIL4"/>
<evidence type="ECO:0000313" key="2">
    <source>
        <dbReference type="EMBL" id="KAF9506222.1"/>
    </source>
</evidence>
<feature type="compositionally biased region" description="Polar residues" evidence="1">
    <location>
        <begin position="44"/>
        <end position="54"/>
    </location>
</feature>
<feature type="compositionally biased region" description="Low complexity" evidence="1">
    <location>
        <begin position="55"/>
        <end position="69"/>
    </location>
</feature>
<proteinExistence type="predicted"/>
<evidence type="ECO:0000256" key="1">
    <source>
        <dbReference type="SAM" id="MobiDB-lite"/>
    </source>
</evidence>
<name>A0A9P6AIL4_9AGAM</name>
<protein>
    <submittedName>
        <fullName evidence="2">Uncharacterized protein</fullName>
    </submittedName>
</protein>
<comment type="caution">
    <text evidence="2">The sequence shown here is derived from an EMBL/GenBank/DDBJ whole genome shotgun (WGS) entry which is preliminary data.</text>
</comment>
<dbReference type="Proteomes" id="UP000886523">
    <property type="component" value="Unassembled WGS sequence"/>
</dbReference>
<keyword evidence="4" id="KW-1185">Reference proteome</keyword>
<feature type="region of interest" description="Disordered" evidence="1">
    <location>
        <begin position="18"/>
        <end position="105"/>
    </location>
</feature>
<gene>
    <name evidence="3" type="ORF">BS47DRAFT_1350926</name>
    <name evidence="2" type="ORF">BS47DRAFT_1352943</name>
</gene>